<dbReference type="CDD" id="cd00267">
    <property type="entry name" value="ABC_ATPase"/>
    <property type="match status" value="1"/>
</dbReference>
<dbReference type="RefSeq" id="WP_120415677.1">
    <property type="nucleotide sequence ID" value="NZ_CAWPLW010000004.1"/>
</dbReference>
<dbReference type="PANTHER" id="PTHR43581">
    <property type="entry name" value="ATP/GTP PHOSPHATASE"/>
    <property type="match status" value="1"/>
</dbReference>
<dbReference type="SUPFAM" id="SSF52540">
    <property type="entry name" value="P-loop containing nucleoside triphosphate hydrolases"/>
    <property type="match status" value="1"/>
</dbReference>
<feature type="domain" description="ATPase AAA-type core" evidence="1">
    <location>
        <begin position="394"/>
        <end position="463"/>
    </location>
</feature>
<dbReference type="EMBL" id="RAWX01000003">
    <property type="protein sequence ID" value="RKJ87886.1"/>
    <property type="molecule type" value="Genomic_DNA"/>
</dbReference>
<dbReference type="InterPro" id="IPR003959">
    <property type="entry name" value="ATPase_AAA_core"/>
</dbReference>
<dbReference type="GO" id="GO:0016887">
    <property type="term" value="F:ATP hydrolysis activity"/>
    <property type="evidence" value="ECO:0007669"/>
    <property type="project" value="InterPro"/>
</dbReference>
<sequence length="549" mass="62859">MKEKSKFKLTFTDIDSKSNLNPYEIVFLVPFDTWNDFGYKIRCKVKLRHPIIDKPFYFECYIGFLPPNKETKEGTHEKFFHTKGRSLSDMIDYIEDLEASGSINELRFFTMLPSMAAYREAVDKLGPKILQDVLASINDLVYYKDVNSTWFNEALESEVFNLGFMRNSEPFYAFNNADSILNGVEDELFDGISKKLRLSYKLEGFENQHELNLNYEQSGFIPKRINILIGKNGIGKSQALKYFCRAALRYPDKNVSLGVGATNSRPMINRLLAIGTPGETQNTFPAERRSTQKLYYRRLSLTRNSKTKTSKSITDMLIQLVRSEDDIGASSRWSLFLNAISKVLPLENVAIKTKNNNYIKLQELSANSGEQATLERWAGVNRKVEPILLFSNEPHAMSSGQLTFFKFAILCCLYIENGSFVLLDEPETHMHPNMISDFVELIDEILENTGSLALIATHSAYFVREVSREQVHVLSKQNNSINISTPRLRTFGADIESISQFIFNEDIDNRLADKIFNKVKNMPYEKVQEELSSELSMSAMLNLKLRMNA</sequence>
<dbReference type="AlphaFoldDB" id="A0A3A9ISL5"/>
<protein>
    <recommendedName>
        <fullName evidence="1">ATPase AAA-type core domain-containing protein</fullName>
    </recommendedName>
</protein>
<gene>
    <name evidence="2" type="ORF">D6R50_16820</name>
</gene>
<dbReference type="Proteomes" id="UP000281725">
    <property type="component" value="Unassembled WGS sequence"/>
</dbReference>
<dbReference type="Pfam" id="PF13304">
    <property type="entry name" value="AAA_21"/>
    <property type="match status" value="1"/>
</dbReference>
<reference evidence="2 3" key="1">
    <citation type="submission" date="2018-09" db="EMBL/GenBank/DDBJ databases">
        <title>Genome sequencing of Aeromonas veronii MS-17-88.</title>
        <authorList>
            <person name="Tekedar H.C."/>
            <person name="Arick M.A."/>
            <person name="Hsu C.-Y."/>
            <person name="Thrash A."/>
            <person name="Karsi A."/>
            <person name="Lawrence M.L."/>
            <person name="Abdelhamed H."/>
        </authorList>
    </citation>
    <scope>NUCLEOTIDE SEQUENCE [LARGE SCALE GENOMIC DNA]</scope>
    <source>
        <strain evidence="2 3">MS 17-88</strain>
    </source>
</reference>
<evidence type="ECO:0000259" key="1">
    <source>
        <dbReference type="Pfam" id="PF13304"/>
    </source>
</evidence>
<dbReference type="InterPro" id="IPR051396">
    <property type="entry name" value="Bact_Antivir_Def_Nuclease"/>
</dbReference>
<evidence type="ECO:0000313" key="2">
    <source>
        <dbReference type="EMBL" id="RKJ87886.1"/>
    </source>
</evidence>
<proteinExistence type="predicted"/>
<dbReference type="GO" id="GO:0005524">
    <property type="term" value="F:ATP binding"/>
    <property type="evidence" value="ECO:0007669"/>
    <property type="project" value="InterPro"/>
</dbReference>
<dbReference type="InterPro" id="IPR027417">
    <property type="entry name" value="P-loop_NTPase"/>
</dbReference>
<organism evidence="2 3">
    <name type="scientific">Aeromonas veronii</name>
    <dbReference type="NCBI Taxonomy" id="654"/>
    <lineage>
        <taxon>Bacteria</taxon>
        <taxon>Pseudomonadati</taxon>
        <taxon>Pseudomonadota</taxon>
        <taxon>Gammaproteobacteria</taxon>
        <taxon>Aeromonadales</taxon>
        <taxon>Aeromonadaceae</taxon>
        <taxon>Aeromonas</taxon>
    </lineage>
</organism>
<name>A0A3A9ISL5_AERVE</name>
<evidence type="ECO:0000313" key="3">
    <source>
        <dbReference type="Proteomes" id="UP000281725"/>
    </source>
</evidence>
<dbReference type="PANTHER" id="PTHR43581:SF4">
    <property type="entry name" value="ATP_GTP PHOSPHATASE"/>
    <property type="match status" value="1"/>
</dbReference>
<accession>A0A3A9ISL5</accession>
<dbReference type="Gene3D" id="3.40.50.300">
    <property type="entry name" value="P-loop containing nucleotide triphosphate hydrolases"/>
    <property type="match status" value="1"/>
</dbReference>
<comment type="caution">
    <text evidence="2">The sequence shown here is derived from an EMBL/GenBank/DDBJ whole genome shotgun (WGS) entry which is preliminary data.</text>
</comment>